<dbReference type="NCBIfam" id="TIGR00229">
    <property type="entry name" value="sensory_box"/>
    <property type="match status" value="1"/>
</dbReference>
<keyword evidence="9" id="KW-1185">Reference proteome</keyword>
<reference evidence="8 10" key="2">
    <citation type="submission" date="2018-06" db="EMBL/GenBank/DDBJ databases">
        <authorList>
            <consortium name="Pathogen Informatics"/>
            <person name="Doyle S."/>
        </authorList>
    </citation>
    <scope>NUCLEOTIDE SEQUENCE [LARGE SCALE GENOMIC DNA]</scope>
    <source>
        <strain evidence="8 10">NCTC12239</strain>
    </source>
</reference>
<evidence type="ECO:0000256" key="3">
    <source>
        <dbReference type="ARBA" id="ARBA00034247"/>
    </source>
</evidence>
<dbReference type="InterPro" id="IPR001610">
    <property type="entry name" value="PAC"/>
</dbReference>
<dbReference type="InterPro" id="IPR029016">
    <property type="entry name" value="GAF-like_dom_sf"/>
</dbReference>
<dbReference type="SUPFAM" id="SSF55785">
    <property type="entry name" value="PYP-like sensor domain (PAS domain)"/>
    <property type="match status" value="1"/>
</dbReference>
<dbReference type="GO" id="GO:0043709">
    <property type="term" value="P:cell adhesion involved in single-species biofilm formation"/>
    <property type="evidence" value="ECO:0007669"/>
    <property type="project" value="TreeGrafter"/>
</dbReference>
<evidence type="ECO:0000313" key="10">
    <source>
        <dbReference type="Proteomes" id="UP000254040"/>
    </source>
</evidence>
<dbReference type="RefSeq" id="WP_035921451.1">
    <property type="nucleotide sequence ID" value="NZ_CAAAJG010000016.1"/>
</dbReference>
<dbReference type="Gene3D" id="3.30.450.40">
    <property type="match status" value="1"/>
</dbReference>
<dbReference type="InterPro" id="IPR000160">
    <property type="entry name" value="GGDEF_dom"/>
</dbReference>
<dbReference type="Gene3D" id="3.30.70.270">
    <property type="match status" value="1"/>
</dbReference>
<comment type="catalytic activity">
    <reaction evidence="3">
        <text>2 GTP = 3',3'-c-di-GMP + 2 diphosphate</text>
        <dbReference type="Rhea" id="RHEA:24898"/>
        <dbReference type="ChEBI" id="CHEBI:33019"/>
        <dbReference type="ChEBI" id="CHEBI:37565"/>
        <dbReference type="ChEBI" id="CHEBI:58805"/>
        <dbReference type="EC" id="2.7.7.65"/>
    </reaction>
</comment>
<dbReference type="STRING" id="39962.Lmor_2011"/>
<dbReference type="SMART" id="SM00086">
    <property type="entry name" value="PAC"/>
    <property type="match status" value="1"/>
</dbReference>
<dbReference type="EMBL" id="UGOG01000001">
    <property type="protein sequence ID" value="STX61833.1"/>
    <property type="molecule type" value="Genomic_DNA"/>
</dbReference>
<evidence type="ECO:0000313" key="9">
    <source>
        <dbReference type="Proteomes" id="UP000054985"/>
    </source>
</evidence>
<dbReference type="OrthoDB" id="9812260at2"/>
<dbReference type="CDD" id="cd01949">
    <property type="entry name" value="GGDEF"/>
    <property type="match status" value="1"/>
</dbReference>
<feature type="domain" description="GGDEF" evidence="6">
    <location>
        <begin position="543"/>
        <end position="677"/>
    </location>
</feature>
<dbReference type="Gene3D" id="3.30.450.20">
    <property type="entry name" value="PAS domain"/>
    <property type="match status" value="1"/>
</dbReference>
<evidence type="ECO:0000259" key="5">
    <source>
        <dbReference type="PROSITE" id="PS50112"/>
    </source>
</evidence>
<dbReference type="Pfam" id="PF08447">
    <property type="entry name" value="PAS_3"/>
    <property type="match status" value="1"/>
</dbReference>
<organism evidence="8 10">
    <name type="scientific">Legionella moravica</name>
    <dbReference type="NCBI Taxonomy" id="39962"/>
    <lineage>
        <taxon>Bacteria</taxon>
        <taxon>Pseudomonadati</taxon>
        <taxon>Pseudomonadota</taxon>
        <taxon>Gammaproteobacteria</taxon>
        <taxon>Legionellales</taxon>
        <taxon>Legionellaceae</taxon>
        <taxon>Legionella</taxon>
    </lineage>
</organism>
<keyword evidence="8" id="KW-0548">Nucleotidyltransferase</keyword>
<dbReference type="SMART" id="SM00091">
    <property type="entry name" value="PAS"/>
    <property type="match status" value="1"/>
</dbReference>
<dbReference type="InterPro" id="IPR035965">
    <property type="entry name" value="PAS-like_dom_sf"/>
</dbReference>
<dbReference type="InterPro" id="IPR029787">
    <property type="entry name" value="Nucleotide_cyclase"/>
</dbReference>
<dbReference type="CDD" id="cd00130">
    <property type="entry name" value="PAS"/>
    <property type="match status" value="1"/>
</dbReference>
<dbReference type="GO" id="GO:1902201">
    <property type="term" value="P:negative regulation of bacterial-type flagellum-dependent cell motility"/>
    <property type="evidence" value="ECO:0007669"/>
    <property type="project" value="TreeGrafter"/>
</dbReference>
<dbReference type="Proteomes" id="UP000054985">
    <property type="component" value="Unassembled WGS sequence"/>
</dbReference>
<dbReference type="EC" id="2.7.7.65" evidence="2"/>
<dbReference type="Proteomes" id="UP000254040">
    <property type="component" value="Unassembled WGS sequence"/>
</dbReference>
<feature type="domain" description="PAS" evidence="5">
    <location>
        <begin position="212"/>
        <end position="282"/>
    </location>
</feature>
<dbReference type="GO" id="GO:0005886">
    <property type="term" value="C:plasma membrane"/>
    <property type="evidence" value="ECO:0007669"/>
    <property type="project" value="TreeGrafter"/>
</dbReference>
<dbReference type="InterPro" id="IPR043128">
    <property type="entry name" value="Rev_trsase/Diguanyl_cyclase"/>
</dbReference>
<gene>
    <name evidence="8" type="primary">dosC</name>
    <name evidence="7" type="ORF">Lmor_2011</name>
    <name evidence="8" type="ORF">NCTC12239_00751</name>
</gene>
<dbReference type="PANTHER" id="PTHR45138">
    <property type="entry name" value="REGULATORY COMPONENTS OF SENSORY TRANSDUCTION SYSTEM"/>
    <property type="match status" value="1"/>
</dbReference>
<dbReference type="PROSITE" id="PS50112">
    <property type="entry name" value="PAS"/>
    <property type="match status" value="1"/>
</dbReference>
<dbReference type="SUPFAM" id="SSF55781">
    <property type="entry name" value="GAF domain-like"/>
    <property type="match status" value="1"/>
</dbReference>
<feature type="transmembrane region" description="Helical" evidence="4">
    <location>
        <begin position="116"/>
        <end position="135"/>
    </location>
</feature>
<keyword evidence="8" id="KW-0808">Transferase</keyword>
<evidence type="ECO:0000259" key="6">
    <source>
        <dbReference type="PROSITE" id="PS50887"/>
    </source>
</evidence>
<dbReference type="FunFam" id="3.30.70.270:FF:000001">
    <property type="entry name" value="Diguanylate cyclase domain protein"/>
    <property type="match status" value="1"/>
</dbReference>
<comment type="cofactor">
    <cofactor evidence="1">
        <name>Mg(2+)</name>
        <dbReference type="ChEBI" id="CHEBI:18420"/>
    </cofactor>
</comment>
<accession>A0A378JT58</accession>
<name>A0A378JT58_9GAMM</name>
<keyword evidence="4" id="KW-0472">Membrane</keyword>
<feature type="transmembrane region" description="Helical" evidence="4">
    <location>
        <begin position="51"/>
        <end position="73"/>
    </location>
</feature>
<evidence type="ECO:0000256" key="4">
    <source>
        <dbReference type="SAM" id="Phobius"/>
    </source>
</evidence>
<reference evidence="7 9" key="1">
    <citation type="submission" date="2015-11" db="EMBL/GenBank/DDBJ databases">
        <title>Genomic analysis of 38 Legionella species identifies large and diverse effector repertoires.</title>
        <authorList>
            <person name="Burstein D."/>
            <person name="Amaro F."/>
            <person name="Zusman T."/>
            <person name="Lifshitz Z."/>
            <person name="Cohen O."/>
            <person name="Gilbert J.A."/>
            <person name="Pupko T."/>
            <person name="Shuman H.A."/>
            <person name="Segal G."/>
        </authorList>
    </citation>
    <scope>NUCLEOTIDE SEQUENCE [LARGE SCALE GENOMIC DNA]</scope>
    <source>
        <strain evidence="7 9">ATCC 43877</strain>
    </source>
</reference>
<dbReference type="Pfam" id="PF00990">
    <property type="entry name" value="GGDEF"/>
    <property type="match status" value="1"/>
</dbReference>
<sequence length="682" mass="77594">MLIDNEISKQLNQRLVIECYKDYIFLVISDIAAAVIYFSVLWDYVSNRTVLIYWLVSEIIINDVIRIIFLWFYHNQLKNSKPQNLKFWNFYYIATSFVAGIFWAIGGLIFIYVDDPLHRCIIFLVLIAILTAPALKMIAIKYAFIAFEVPIGIMLFLVSLSISPSVSLELFLGVIILLVLLSYGSLSAHQTLRNSILKTLENNLLIDELKISEDNFRNIIENAPIGMAFLSLDGKYLDANHVVLELLGYTKEELSKLSYQQITHPDDLENSLHAVHKLINGETSVVRLEKRYIHKNGSIITAISSGTIIHQYDNLKVFLTQIVDISDRVANEHKILDLNNKTISTLNELTLLEKNEKLVNKLNGMLQLCITMDETYPRINLIAQELFSGFNGALSVLNKSNNSLETVIQWGKDKILRNIFSPEDCFSIREGSITIIDDPETWVACPHYLNPPVGGYMVLPLFVQNDLLGVIHLSAQSAIPIPKHLQDTALTFSNMVKIALSNIKLREKLREQSLRDALTGLYNRRYINEYLPNELAKMMREKSTLNVIMMDLDNFKKFNDNYGHEAGDEVLKLIGQIINQKFRVGDTACRFGGEEFLITMVHIELNDCIQRLEEFQKAIKSKSVFFNNQILPVVTVSIGLAIAPRHGTSMDELIQAADQALYKAKMLGKNRIELYEPPGPRS</sequence>
<dbReference type="SMART" id="SM00267">
    <property type="entry name" value="GGDEF"/>
    <property type="match status" value="1"/>
</dbReference>
<evidence type="ECO:0000313" key="7">
    <source>
        <dbReference type="EMBL" id="KTD33460.1"/>
    </source>
</evidence>
<dbReference type="SUPFAM" id="SSF55073">
    <property type="entry name" value="Nucleotide cyclase"/>
    <property type="match status" value="1"/>
</dbReference>
<feature type="transmembrane region" description="Helical" evidence="4">
    <location>
        <begin position="85"/>
        <end position="110"/>
    </location>
</feature>
<dbReference type="InterPro" id="IPR000014">
    <property type="entry name" value="PAS"/>
</dbReference>
<dbReference type="EMBL" id="LNYN01000025">
    <property type="protein sequence ID" value="KTD33460.1"/>
    <property type="molecule type" value="Genomic_DNA"/>
</dbReference>
<feature type="transmembrane region" description="Helical" evidence="4">
    <location>
        <begin position="23"/>
        <end position="45"/>
    </location>
</feature>
<dbReference type="PROSITE" id="PS50887">
    <property type="entry name" value="GGDEF"/>
    <property type="match status" value="1"/>
</dbReference>
<dbReference type="NCBIfam" id="TIGR00254">
    <property type="entry name" value="GGDEF"/>
    <property type="match status" value="1"/>
</dbReference>
<dbReference type="AlphaFoldDB" id="A0A378JT58"/>
<dbReference type="PANTHER" id="PTHR45138:SF9">
    <property type="entry name" value="DIGUANYLATE CYCLASE DGCM-RELATED"/>
    <property type="match status" value="1"/>
</dbReference>
<protein>
    <recommendedName>
        <fullName evidence="2">diguanylate cyclase</fullName>
        <ecNumber evidence="2">2.7.7.65</ecNumber>
    </recommendedName>
</protein>
<dbReference type="InterPro" id="IPR050469">
    <property type="entry name" value="Diguanylate_Cyclase"/>
</dbReference>
<feature type="transmembrane region" description="Helical" evidence="4">
    <location>
        <begin position="142"/>
        <end position="162"/>
    </location>
</feature>
<dbReference type="GO" id="GO:0052621">
    <property type="term" value="F:diguanylate cyclase activity"/>
    <property type="evidence" value="ECO:0007669"/>
    <property type="project" value="UniProtKB-EC"/>
</dbReference>
<keyword evidence="4" id="KW-0812">Transmembrane</keyword>
<proteinExistence type="predicted"/>
<evidence type="ECO:0000256" key="1">
    <source>
        <dbReference type="ARBA" id="ARBA00001946"/>
    </source>
</evidence>
<keyword evidence="4" id="KW-1133">Transmembrane helix</keyword>
<feature type="transmembrane region" description="Helical" evidence="4">
    <location>
        <begin position="168"/>
        <end position="186"/>
    </location>
</feature>
<dbReference type="InterPro" id="IPR013655">
    <property type="entry name" value="PAS_fold_3"/>
</dbReference>
<evidence type="ECO:0000256" key="2">
    <source>
        <dbReference type="ARBA" id="ARBA00012528"/>
    </source>
</evidence>
<evidence type="ECO:0000313" key="8">
    <source>
        <dbReference type="EMBL" id="STX61833.1"/>
    </source>
</evidence>